<evidence type="ECO:0000256" key="10">
    <source>
        <dbReference type="HAMAP-Rule" id="MF_01326"/>
    </source>
</evidence>
<dbReference type="InterPro" id="IPR005825">
    <property type="entry name" value="Ribosomal_uL24_CS"/>
</dbReference>
<keyword evidence="5 13" id="KW-0150">Chloroplast</keyword>
<dbReference type="Pfam" id="PF00467">
    <property type="entry name" value="KOW"/>
    <property type="match status" value="1"/>
</dbReference>
<dbReference type="GO" id="GO:1990904">
    <property type="term" value="C:ribonucleoprotein complex"/>
    <property type="evidence" value="ECO:0007669"/>
    <property type="project" value="UniProtKB-KW"/>
</dbReference>
<keyword evidence="6 13" id="KW-0934">Plastid</keyword>
<keyword evidence="10" id="KW-0699">rRNA-binding</keyword>
<evidence type="ECO:0000256" key="4">
    <source>
        <dbReference type="ARBA" id="ARBA00011838"/>
    </source>
</evidence>
<reference evidence="13" key="1">
    <citation type="submission" date="2019-02" db="EMBL/GenBank/DDBJ databases">
        <title>Dictyochophyceae plastid genomes reveal unusual variability of their organisation.</title>
        <authorList>
            <person name="Han K.Y."/>
            <person name="Maciszewski K."/>
            <person name="Graf L."/>
            <person name="Andersen R.A."/>
            <person name="Karnkowska A."/>
            <person name="Yoon H.S."/>
        </authorList>
    </citation>
    <scope>NUCLEOTIDE SEQUENCE</scope>
</reference>
<evidence type="ECO:0000259" key="12">
    <source>
        <dbReference type="SMART" id="SM00739"/>
    </source>
</evidence>
<dbReference type="GO" id="GO:0019843">
    <property type="term" value="F:rRNA binding"/>
    <property type="evidence" value="ECO:0007669"/>
    <property type="project" value="UniProtKB-UniRule"/>
</dbReference>
<dbReference type="Gene3D" id="2.30.30.30">
    <property type="match status" value="1"/>
</dbReference>
<sequence length="107" mass="12120">MKKLKVGDTVKIISGKDKGKVGDIKTIYHKTNQLLIEGINSKIKHIKPQQKNEAGRIITMDVPLNISNVMFCYDNENISRIGFTIDESKSKYQRISRVLKKTGKTIS</sequence>
<comment type="subcellular location">
    <subcellularLocation>
        <location evidence="2 10">Plastid</location>
        <location evidence="2 10">Chloroplast</location>
    </subcellularLocation>
</comment>
<accession>A0A514CPL4</accession>
<evidence type="ECO:0000256" key="3">
    <source>
        <dbReference type="ARBA" id="ARBA00010618"/>
    </source>
</evidence>
<organism evidence="13">
    <name type="scientific">Octactis speculum</name>
    <dbReference type="NCBI Taxonomy" id="3111310"/>
    <lineage>
        <taxon>Eukaryota</taxon>
        <taxon>Sar</taxon>
        <taxon>Stramenopiles</taxon>
        <taxon>Ochrophyta</taxon>
        <taxon>Dictyochophyceae</taxon>
        <taxon>Dictyochales</taxon>
        <taxon>Dictyochaceae</taxon>
        <taxon>Octactis</taxon>
    </lineage>
</organism>
<dbReference type="InterPro" id="IPR008991">
    <property type="entry name" value="Translation_prot_SH3-like_sf"/>
</dbReference>
<protein>
    <recommendedName>
        <fullName evidence="9 10">Large ribosomal subunit protein uL24c</fullName>
    </recommendedName>
</protein>
<proteinExistence type="inferred from homology"/>
<dbReference type="InterPro" id="IPR003256">
    <property type="entry name" value="Ribosomal_uL24"/>
</dbReference>
<feature type="domain" description="KOW" evidence="12">
    <location>
        <begin position="3"/>
        <end position="30"/>
    </location>
</feature>
<name>A0A514CPL4_9STRA</name>
<dbReference type="GO" id="GO:0003735">
    <property type="term" value="F:structural constituent of ribosome"/>
    <property type="evidence" value="ECO:0007669"/>
    <property type="project" value="InterPro"/>
</dbReference>
<dbReference type="GO" id="GO:0006412">
    <property type="term" value="P:translation"/>
    <property type="evidence" value="ECO:0007669"/>
    <property type="project" value="UniProtKB-UniRule"/>
</dbReference>
<comment type="subunit">
    <text evidence="4 10">Part of the 50S ribosomal subunit.</text>
</comment>
<dbReference type="HAMAP" id="MF_01326_B">
    <property type="entry name" value="Ribosomal_uL24_B"/>
    <property type="match status" value="1"/>
</dbReference>
<dbReference type="PANTHER" id="PTHR12903">
    <property type="entry name" value="MITOCHONDRIAL RIBOSOMAL PROTEIN L24"/>
    <property type="match status" value="1"/>
</dbReference>
<dbReference type="InterPro" id="IPR041988">
    <property type="entry name" value="Ribosomal_uL24_KOW"/>
</dbReference>
<comment type="function">
    <text evidence="1 10">One of two assembly initiator proteins, it binds directly to the 5'-end of the 23S rRNA, where it nucleates assembly of the 50S subunit.</text>
</comment>
<dbReference type="NCBIfam" id="TIGR01079">
    <property type="entry name" value="rplX_bact"/>
    <property type="match status" value="1"/>
</dbReference>
<evidence type="ECO:0000256" key="1">
    <source>
        <dbReference type="ARBA" id="ARBA00004072"/>
    </source>
</evidence>
<keyword evidence="8 10" id="KW-0687">Ribonucleoprotein</keyword>
<geneLocation type="chloroplast" evidence="13"/>
<keyword evidence="7 10" id="KW-0689">Ribosomal protein</keyword>
<dbReference type="SMART" id="SM00739">
    <property type="entry name" value="KOW"/>
    <property type="match status" value="1"/>
</dbReference>
<keyword evidence="10" id="KW-0694">RNA-binding</keyword>
<dbReference type="GeneID" id="40868943"/>
<evidence type="ECO:0000256" key="2">
    <source>
        <dbReference type="ARBA" id="ARBA00004229"/>
    </source>
</evidence>
<dbReference type="Pfam" id="PF17136">
    <property type="entry name" value="ribosomal_L24"/>
    <property type="match status" value="1"/>
</dbReference>
<evidence type="ECO:0000256" key="6">
    <source>
        <dbReference type="ARBA" id="ARBA00022640"/>
    </source>
</evidence>
<evidence type="ECO:0000256" key="8">
    <source>
        <dbReference type="ARBA" id="ARBA00023274"/>
    </source>
</evidence>
<dbReference type="InterPro" id="IPR014722">
    <property type="entry name" value="Rib_uL2_dom2"/>
</dbReference>
<evidence type="ECO:0000256" key="11">
    <source>
        <dbReference type="RuleBase" id="RU003477"/>
    </source>
</evidence>
<dbReference type="GO" id="GO:0005840">
    <property type="term" value="C:ribosome"/>
    <property type="evidence" value="ECO:0007669"/>
    <property type="project" value="UniProtKB-KW"/>
</dbReference>
<dbReference type="AlphaFoldDB" id="A0A514CPL4"/>
<dbReference type="GO" id="GO:0009507">
    <property type="term" value="C:chloroplast"/>
    <property type="evidence" value="ECO:0007669"/>
    <property type="project" value="UniProtKB-SubCell"/>
</dbReference>
<dbReference type="PROSITE" id="PS01108">
    <property type="entry name" value="RIBOSOMAL_L24"/>
    <property type="match status" value="1"/>
</dbReference>
<evidence type="ECO:0000256" key="9">
    <source>
        <dbReference type="ARBA" id="ARBA00035282"/>
    </source>
</evidence>
<evidence type="ECO:0000256" key="7">
    <source>
        <dbReference type="ARBA" id="ARBA00022980"/>
    </source>
</evidence>
<dbReference type="RefSeq" id="YP_009677088.1">
    <property type="nucleotide sequence ID" value="NC_043929.1"/>
</dbReference>
<evidence type="ECO:0000313" key="13">
    <source>
        <dbReference type="EMBL" id="QDH81749.1"/>
    </source>
</evidence>
<dbReference type="SUPFAM" id="SSF50104">
    <property type="entry name" value="Translation proteins SH3-like domain"/>
    <property type="match status" value="1"/>
</dbReference>
<comment type="similarity">
    <text evidence="3 10 11">Belongs to the universal ribosomal protein uL24 family.</text>
</comment>
<dbReference type="EMBL" id="MK561359">
    <property type="protein sequence ID" value="QDH81749.1"/>
    <property type="molecule type" value="Genomic_DNA"/>
</dbReference>
<dbReference type="InterPro" id="IPR005824">
    <property type="entry name" value="KOW"/>
</dbReference>
<gene>
    <name evidence="10 13" type="primary">rpl24</name>
</gene>
<dbReference type="CDD" id="cd06089">
    <property type="entry name" value="KOW_RPL26"/>
    <property type="match status" value="1"/>
</dbReference>
<dbReference type="InterPro" id="IPR057264">
    <property type="entry name" value="Ribosomal_uL24_C"/>
</dbReference>
<evidence type="ECO:0000256" key="5">
    <source>
        <dbReference type="ARBA" id="ARBA00022528"/>
    </source>
</evidence>